<reference evidence="2 3" key="1">
    <citation type="journal article" date="2017" name="Genome Biol. Evol.">
        <title>Phytophthora megakarya and P. palmivora, closely related causal agents of cacao black pod rot, underwent increases in genome sizes and gene numbers by different mechanisms.</title>
        <authorList>
            <person name="Ali S.S."/>
            <person name="Shao J."/>
            <person name="Lary D.J."/>
            <person name="Kronmiller B."/>
            <person name="Shen D."/>
            <person name="Strem M.D."/>
            <person name="Amoako-Attah I."/>
            <person name="Akrofi A.Y."/>
            <person name="Begoude B.A."/>
            <person name="Ten Hoopen G.M."/>
            <person name="Coulibaly K."/>
            <person name="Kebe B.I."/>
            <person name="Melnick R.L."/>
            <person name="Guiltinan M.J."/>
            <person name="Tyler B.M."/>
            <person name="Meinhardt L.W."/>
            <person name="Bailey B.A."/>
        </authorList>
    </citation>
    <scope>NUCLEOTIDE SEQUENCE [LARGE SCALE GENOMIC DNA]</scope>
    <source>
        <strain evidence="3">sbr112.9</strain>
    </source>
</reference>
<dbReference type="SUPFAM" id="SSF56672">
    <property type="entry name" value="DNA/RNA polymerases"/>
    <property type="match status" value="1"/>
</dbReference>
<dbReference type="OrthoDB" id="3937513at2759"/>
<sequence length="188" mass="20828">MPQGLPSTPATFNYLVNGLVRRLRTFVQTYIDDILVHIRAGDGQTVMEVHLKHLRRVSDAMRANKIYTNIDKCAIAAEKIKVLGCFVSRVGVRADPGKVKAITAWPTPRSQKDLRNTAQDKMNTLDPCNISERRMPTRSLQGELGVCTDLALPDENKPFSVIGNVSDYTIGYALLQKNIEGCGRVISS</sequence>
<keyword evidence="3" id="KW-1185">Reference proteome</keyword>
<protein>
    <submittedName>
        <fullName evidence="2">Pol protein</fullName>
    </submittedName>
</protein>
<organism evidence="2 3">
    <name type="scientific">Phytophthora palmivora</name>
    <dbReference type="NCBI Taxonomy" id="4796"/>
    <lineage>
        <taxon>Eukaryota</taxon>
        <taxon>Sar</taxon>
        <taxon>Stramenopiles</taxon>
        <taxon>Oomycota</taxon>
        <taxon>Peronosporomycetes</taxon>
        <taxon>Peronosporales</taxon>
        <taxon>Peronosporaceae</taxon>
        <taxon>Phytophthora</taxon>
    </lineage>
</organism>
<dbReference type="InterPro" id="IPR043502">
    <property type="entry name" value="DNA/RNA_pol_sf"/>
</dbReference>
<dbReference type="Proteomes" id="UP000237271">
    <property type="component" value="Unassembled WGS sequence"/>
</dbReference>
<evidence type="ECO:0000313" key="2">
    <source>
        <dbReference type="EMBL" id="POM65387.1"/>
    </source>
</evidence>
<dbReference type="PANTHER" id="PTHR33064">
    <property type="entry name" value="POL PROTEIN"/>
    <property type="match status" value="1"/>
</dbReference>
<dbReference type="PANTHER" id="PTHR33064:SF37">
    <property type="entry name" value="RIBONUCLEASE H"/>
    <property type="match status" value="1"/>
</dbReference>
<dbReference type="InterPro" id="IPR043128">
    <property type="entry name" value="Rev_trsase/Diguanyl_cyclase"/>
</dbReference>
<proteinExistence type="predicted"/>
<evidence type="ECO:0000259" key="1">
    <source>
        <dbReference type="Pfam" id="PF00078"/>
    </source>
</evidence>
<dbReference type="EMBL" id="NCKW01010246">
    <property type="protein sequence ID" value="POM65387.1"/>
    <property type="molecule type" value="Genomic_DNA"/>
</dbReference>
<dbReference type="InterPro" id="IPR000477">
    <property type="entry name" value="RT_dom"/>
</dbReference>
<accession>A0A2P4XIM6</accession>
<evidence type="ECO:0000313" key="3">
    <source>
        <dbReference type="Proteomes" id="UP000237271"/>
    </source>
</evidence>
<gene>
    <name evidence="2" type="ORF">PHPALM_18903</name>
</gene>
<comment type="caution">
    <text evidence="2">The sequence shown here is derived from an EMBL/GenBank/DDBJ whole genome shotgun (WGS) entry which is preliminary data.</text>
</comment>
<dbReference type="Gene3D" id="3.30.70.270">
    <property type="match status" value="1"/>
</dbReference>
<dbReference type="InterPro" id="IPR051320">
    <property type="entry name" value="Viral_Replic_Matur_Polypro"/>
</dbReference>
<dbReference type="AlphaFoldDB" id="A0A2P4XIM6"/>
<dbReference type="Pfam" id="PF00078">
    <property type="entry name" value="RVT_1"/>
    <property type="match status" value="1"/>
</dbReference>
<name>A0A2P4XIM6_9STRA</name>
<feature type="domain" description="Reverse transcriptase" evidence="1">
    <location>
        <begin position="1"/>
        <end position="85"/>
    </location>
</feature>